<protein>
    <submittedName>
        <fullName evidence="1">Uncharacterized protein</fullName>
    </submittedName>
</protein>
<dbReference type="AlphaFoldDB" id="A0AAV5MVE9"/>
<reference evidence="1 2" key="1">
    <citation type="journal article" date="2021" name="Commun. Biol.">
        <title>The genome of Shorea leprosula (Dipterocarpaceae) highlights the ecological relevance of drought in aseasonal tropical rainforests.</title>
        <authorList>
            <person name="Ng K.K.S."/>
            <person name="Kobayashi M.J."/>
            <person name="Fawcett J.A."/>
            <person name="Hatakeyama M."/>
            <person name="Paape T."/>
            <person name="Ng C.H."/>
            <person name="Ang C.C."/>
            <person name="Tnah L.H."/>
            <person name="Lee C.T."/>
            <person name="Nishiyama T."/>
            <person name="Sese J."/>
            <person name="O'Brien M.J."/>
            <person name="Copetti D."/>
            <person name="Mohd Noor M.I."/>
            <person name="Ong R.C."/>
            <person name="Putra M."/>
            <person name="Sireger I.Z."/>
            <person name="Indrioko S."/>
            <person name="Kosugi Y."/>
            <person name="Izuno A."/>
            <person name="Isagi Y."/>
            <person name="Lee S.L."/>
            <person name="Shimizu K.K."/>
        </authorList>
    </citation>
    <scope>NUCLEOTIDE SEQUENCE [LARGE SCALE GENOMIC DNA]</scope>
    <source>
        <strain evidence="1">214</strain>
    </source>
</reference>
<evidence type="ECO:0000313" key="1">
    <source>
        <dbReference type="EMBL" id="GKV53976.1"/>
    </source>
</evidence>
<keyword evidence="2" id="KW-1185">Reference proteome</keyword>
<name>A0AAV5MVE9_9ROSI</name>
<gene>
    <name evidence="1" type="ORF">SLEP1_g60487</name>
</gene>
<organism evidence="1 2">
    <name type="scientific">Rubroshorea leprosula</name>
    <dbReference type="NCBI Taxonomy" id="152421"/>
    <lineage>
        <taxon>Eukaryota</taxon>
        <taxon>Viridiplantae</taxon>
        <taxon>Streptophyta</taxon>
        <taxon>Embryophyta</taxon>
        <taxon>Tracheophyta</taxon>
        <taxon>Spermatophyta</taxon>
        <taxon>Magnoliopsida</taxon>
        <taxon>eudicotyledons</taxon>
        <taxon>Gunneridae</taxon>
        <taxon>Pentapetalae</taxon>
        <taxon>rosids</taxon>
        <taxon>malvids</taxon>
        <taxon>Malvales</taxon>
        <taxon>Dipterocarpaceae</taxon>
        <taxon>Rubroshorea</taxon>
    </lineage>
</organism>
<dbReference type="Proteomes" id="UP001054252">
    <property type="component" value="Unassembled WGS sequence"/>
</dbReference>
<evidence type="ECO:0000313" key="2">
    <source>
        <dbReference type="Proteomes" id="UP001054252"/>
    </source>
</evidence>
<dbReference type="EMBL" id="BPVZ01002564">
    <property type="protein sequence ID" value="GKV53976.1"/>
    <property type="molecule type" value="Genomic_DNA"/>
</dbReference>
<proteinExistence type="predicted"/>
<comment type="caution">
    <text evidence="1">The sequence shown here is derived from an EMBL/GenBank/DDBJ whole genome shotgun (WGS) entry which is preliminary data.</text>
</comment>
<sequence>MTMPKLAINWFLLPPVLPPPPLEKHDVGCVMMLAFG</sequence>
<accession>A0AAV5MVE9</accession>